<organism evidence="1 2">
    <name type="scientific">Pseudoalteromonas aurantia 208</name>
    <dbReference type="NCBI Taxonomy" id="1314867"/>
    <lineage>
        <taxon>Bacteria</taxon>
        <taxon>Pseudomonadati</taxon>
        <taxon>Pseudomonadota</taxon>
        <taxon>Gammaproteobacteria</taxon>
        <taxon>Alteromonadales</taxon>
        <taxon>Pseudoalteromonadaceae</taxon>
        <taxon>Pseudoalteromonas</taxon>
    </lineage>
</organism>
<evidence type="ECO:0008006" key="3">
    <source>
        <dbReference type="Google" id="ProtNLM"/>
    </source>
</evidence>
<sequence length="98" mass="11463">MTQITFDAAYNVLLIHVPEIPEADEYLFWAKLFLHQEALTIIEELEGADRHQTRFSYGNSTFNMNFEHYTDSIWIAPEGTESEEQLVNLSKYLLTSFQ</sequence>
<reference evidence="1 2" key="1">
    <citation type="submission" date="2015-03" db="EMBL/GenBank/DDBJ databases">
        <title>Genome sequence of Pseudoalteromonas aurantia.</title>
        <authorList>
            <person name="Xie B.-B."/>
            <person name="Rong J.-C."/>
            <person name="Qin Q.-L."/>
            <person name="Zhang Y.-Z."/>
        </authorList>
    </citation>
    <scope>NUCLEOTIDE SEQUENCE [LARGE SCALE GENOMIC DNA]</scope>
    <source>
        <strain evidence="1 2">208</strain>
    </source>
</reference>
<dbReference type="EMBL" id="AQGV01000009">
    <property type="protein sequence ID" value="MBE0366351.1"/>
    <property type="molecule type" value="Genomic_DNA"/>
</dbReference>
<dbReference type="InterPro" id="IPR022080">
    <property type="entry name" value="DUF3630"/>
</dbReference>
<accession>A0ABR9E5Y0</accession>
<keyword evidence="2" id="KW-1185">Reference proteome</keyword>
<dbReference type="Pfam" id="PF12305">
    <property type="entry name" value="DUF3630"/>
    <property type="match status" value="1"/>
</dbReference>
<dbReference type="Proteomes" id="UP000615755">
    <property type="component" value="Unassembled WGS sequence"/>
</dbReference>
<protein>
    <recommendedName>
        <fullName evidence="3">DUF3630 domain-containing protein</fullName>
    </recommendedName>
</protein>
<proteinExistence type="predicted"/>
<comment type="caution">
    <text evidence="1">The sequence shown here is derived from an EMBL/GenBank/DDBJ whole genome shotgun (WGS) entry which is preliminary data.</text>
</comment>
<evidence type="ECO:0000313" key="2">
    <source>
        <dbReference type="Proteomes" id="UP000615755"/>
    </source>
</evidence>
<evidence type="ECO:0000313" key="1">
    <source>
        <dbReference type="EMBL" id="MBE0366351.1"/>
    </source>
</evidence>
<name>A0ABR9E5Y0_9GAMM</name>
<gene>
    <name evidence="1" type="ORF">PAUR_a3338</name>
</gene>
<dbReference type="RefSeq" id="WP_192505902.1">
    <property type="nucleotide sequence ID" value="NZ_AQGV01000009.1"/>
</dbReference>